<keyword evidence="1" id="KW-0472">Membrane</keyword>
<dbReference type="OrthoDB" id="300345at2"/>
<feature type="transmembrane region" description="Helical" evidence="1">
    <location>
        <begin position="7"/>
        <end position="25"/>
    </location>
</feature>
<organism evidence="2 3">
    <name type="scientific">Tautonia plasticadhaerens</name>
    <dbReference type="NCBI Taxonomy" id="2527974"/>
    <lineage>
        <taxon>Bacteria</taxon>
        <taxon>Pseudomonadati</taxon>
        <taxon>Planctomycetota</taxon>
        <taxon>Planctomycetia</taxon>
        <taxon>Isosphaerales</taxon>
        <taxon>Isosphaeraceae</taxon>
        <taxon>Tautonia</taxon>
    </lineage>
</organism>
<dbReference type="Proteomes" id="UP000317835">
    <property type="component" value="Chromosome"/>
</dbReference>
<keyword evidence="1" id="KW-0812">Transmembrane</keyword>
<dbReference type="EMBL" id="CP036426">
    <property type="protein sequence ID" value="QDV38128.1"/>
    <property type="molecule type" value="Genomic_DNA"/>
</dbReference>
<evidence type="ECO:0000313" key="2">
    <source>
        <dbReference type="EMBL" id="QDV38128.1"/>
    </source>
</evidence>
<accession>A0A518HB90</accession>
<keyword evidence="3" id="KW-1185">Reference proteome</keyword>
<dbReference type="RefSeq" id="WP_145276387.1">
    <property type="nucleotide sequence ID" value="NZ_CP036426.1"/>
</dbReference>
<sequence length="158" mass="16541">MTIPRFSLGGLMAVVALAAVFFVAVRDPSDWWSSVAFTGAVAFLGVASLHVAYLRGRARVFWAGASSFGWGYLAMAFAPGLESSIRPRLAPTLVLETMSLIALGSTSKVRAESFEDAGHSLVAVLVALLGGLIASRIALRSERARPEGSTGEGTSVAR</sequence>
<evidence type="ECO:0000256" key="1">
    <source>
        <dbReference type="SAM" id="Phobius"/>
    </source>
</evidence>
<keyword evidence="1" id="KW-1133">Transmembrane helix</keyword>
<gene>
    <name evidence="2" type="ORF">ElP_60770</name>
</gene>
<protein>
    <submittedName>
        <fullName evidence="2">Uncharacterized protein</fullName>
    </submittedName>
</protein>
<name>A0A518HB90_9BACT</name>
<reference evidence="2 3" key="1">
    <citation type="submission" date="2019-02" db="EMBL/GenBank/DDBJ databases">
        <title>Deep-cultivation of Planctomycetes and their phenomic and genomic characterization uncovers novel biology.</title>
        <authorList>
            <person name="Wiegand S."/>
            <person name="Jogler M."/>
            <person name="Boedeker C."/>
            <person name="Pinto D."/>
            <person name="Vollmers J."/>
            <person name="Rivas-Marin E."/>
            <person name="Kohn T."/>
            <person name="Peeters S.H."/>
            <person name="Heuer A."/>
            <person name="Rast P."/>
            <person name="Oberbeckmann S."/>
            <person name="Bunk B."/>
            <person name="Jeske O."/>
            <person name="Meyerdierks A."/>
            <person name="Storesund J.E."/>
            <person name="Kallscheuer N."/>
            <person name="Luecker S."/>
            <person name="Lage O.M."/>
            <person name="Pohl T."/>
            <person name="Merkel B.J."/>
            <person name="Hornburger P."/>
            <person name="Mueller R.-W."/>
            <person name="Bruemmer F."/>
            <person name="Labrenz M."/>
            <person name="Spormann A.M."/>
            <person name="Op den Camp H."/>
            <person name="Overmann J."/>
            <person name="Amann R."/>
            <person name="Jetten M.S.M."/>
            <person name="Mascher T."/>
            <person name="Medema M.H."/>
            <person name="Devos D.P."/>
            <person name="Kaster A.-K."/>
            <person name="Ovreas L."/>
            <person name="Rohde M."/>
            <person name="Galperin M.Y."/>
            <person name="Jogler C."/>
        </authorList>
    </citation>
    <scope>NUCLEOTIDE SEQUENCE [LARGE SCALE GENOMIC DNA]</scope>
    <source>
        <strain evidence="2 3">ElP</strain>
    </source>
</reference>
<evidence type="ECO:0000313" key="3">
    <source>
        <dbReference type="Proteomes" id="UP000317835"/>
    </source>
</evidence>
<dbReference type="AlphaFoldDB" id="A0A518HB90"/>
<dbReference type="KEGG" id="tpla:ElP_60770"/>
<feature type="transmembrane region" description="Helical" evidence="1">
    <location>
        <begin position="31"/>
        <end position="53"/>
    </location>
</feature>
<feature type="transmembrane region" description="Helical" evidence="1">
    <location>
        <begin position="60"/>
        <end position="81"/>
    </location>
</feature>
<proteinExistence type="predicted"/>
<feature type="transmembrane region" description="Helical" evidence="1">
    <location>
        <begin position="117"/>
        <end position="139"/>
    </location>
</feature>